<accession>A0ACB0FK73</accession>
<protein>
    <submittedName>
        <fullName evidence="1">Uncharacterized protein</fullName>
    </submittedName>
</protein>
<name>A0ACB0FK73_RANTA</name>
<gene>
    <name evidence="1" type="ORF">MRATA1EN3_LOCUS23579</name>
</gene>
<organism evidence="1 2">
    <name type="scientific">Rangifer tarandus platyrhynchus</name>
    <name type="common">Svalbard reindeer</name>
    <dbReference type="NCBI Taxonomy" id="3082113"/>
    <lineage>
        <taxon>Eukaryota</taxon>
        <taxon>Metazoa</taxon>
        <taxon>Chordata</taxon>
        <taxon>Craniata</taxon>
        <taxon>Vertebrata</taxon>
        <taxon>Euteleostomi</taxon>
        <taxon>Mammalia</taxon>
        <taxon>Eutheria</taxon>
        <taxon>Laurasiatheria</taxon>
        <taxon>Artiodactyla</taxon>
        <taxon>Ruminantia</taxon>
        <taxon>Pecora</taxon>
        <taxon>Cervidae</taxon>
        <taxon>Odocoileinae</taxon>
        <taxon>Rangifer</taxon>
    </lineage>
</organism>
<dbReference type="Proteomes" id="UP001162501">
    <property type="component" value="Chromosome 7"/>
</dbReference>
<evidence type="ECO:0000313" key="2">
    <source>
        <dbReference type="Proteomes" id="UP001162501"/>
    </source>
</evidence>
<reference evidence="1" key="1">
    <citation type="submission" date="2023-05" db="EMBL/GenBank/DDBJ databases">
        <authorList>
            <consortium name="ELIXIR-Norway"/>
        </authorList>
    </citation>
    <scope>NUCLEOTIDE SEQUENCE</scope>
</reference>
<evidence type="ECO:0000313" key="1">
    <source>
        <dbReference type="EMBL" id="CAI9712366.1"/>
    </source>
</evidence>
<sequence length="92" mass="9931">MDQSGGPLLKAAGPPAGVGRRRRIFPPRTPRRLLARREKAVCWRPGASGGGGTARTPRGDSRHVPFLRSSSISTAAVVVTVKRTLDFSRRAR</sequence>
<dbReference type="EMBL" id="OX596091">
    <property type="protein sequence ID" value="CAI9712366.1"/>
    <property type="molecule type" value="Genomic_DNA"/>
</dbReference>
<proteinExistence type="predicted"/>